<evidence type="ECO:0000256" key="2">
    <source>
        <dbReference type="ARBA" id="ARBA00001946"/>
    </source>
</evidence>
<dbReference type="GO" id="GO:0006302">
    <property type="term" value="P:double-strand break repair"/>
    <property type="evidence" value="ECO:0007669"/>
    <property type="project" value="TreeGrafter"/>
</dbReference>
<dbReference type="InterPro" id="IPR005135">
    <property type="entry name" value="Endo/exonuclease/phosphatase"/>
</dbReference>
<comment type="cofactor">
    <cofactor evidence="2">
        <name>Mg(2+)</name>
        <dbReference type="ChEBI" id="CHEBI:18420"/>
    </cofactor>
</comment>
<feature type="domain" description="Endonuclease/exonuclease/phosphatase" evidence="9">
    <location>
        <begin position="8"/>
        <end position="254"/>
    </location>
</feature>
<evidence type="ECO:0000256" key="1">
    <source>
        <dbReference type="ARBA" id="ARBA00001936"/>
    </source>
</evidence>
<accession>A0A7G6WVR3</accession>
<keyword evidence="7" id="KW-0460">Magnesium</keyword>
<dbReference type="GO" id="GO:0003697">
    <property type="term" value="F:single-stranded DNA binding"/>
    <property type="evidence" value="ECO:0007669"/>
    <property type="project" value="TreeGrafter"/>
</dbReference>
<keyword evidence="4" id="KW-0479">Metal-binding</keyword>
<evidence type="ECO:0000256" key="5">
    <source>
        <dbReference type="ARBA" id="ARBA00022763"/>
    </source>
</evidence>
<keyword evidence="3" id="KW-0540">Nuclease</keyword>
<keyword evidence="6" id="KW-0378">Hydrolase</keyword>
<dbReference type="GO" id="GO:0005737">
    <property type="term" value="C:cytoplasm"/>
    <property type="evidence" value="ECO:0007669"/>
    <property type="project" value="TreeGrafter"/>
</dbReference>
<dbReference type="RefSeq" id="WP_185446936.1">
    <property type="nucleotide sequence ID" value="NZ_CP043661.1"/>
</dbReference>
<dbReference type="Pfam" id="PF03372">
    <property type="entry name" value="Exo_endo_phos"/>
    <property type="match status" value="1"/>
</dbReference>
<gene>
    <name evidence="10" type="ORF">F1D05_09500</name>
</gene>
<dbReference type="KEGG" id="kqi:F1D05_09500"/>
<dbReference type="GO" id="GO:0004527">
    <property type="term" value="F:exonuclease activity"/>
    <property type="evidence" value="ECO:0007669"/>
    <property type="project" value="UniProtKB-KW"/>
</dbReference>
<dbReference type="AlphaFoldDB" id="A0A7G6WVR3"/>
<keyword evidence="8" id="KW-0234">DNA repair</keyword>
<dbReference type="Proteomes" id="UP000515563">
    <property type="component" value="Chromosome"/>
</dbReference>
<name>A0A7G6WVR3_9ACTN</name>
<evidence type="ECO:0000256" key="7">
    <source>
        <dbReference type="ARBA" id="ARBA00022842"/>
    </source>
</evidence>
<dbReference type="InterPro" id="IPR036691">
    <property type="entry name" value="Endo/exonu/phosph_ase_sf"/>
</dbReference>
<evidence type="ECO:0000256" key="6">
    <source>
        <dbReference type="ARBA" id="ARBA00022801"/>
    </source>
</evidence>
<dbReference type="InterPro" id="IPR051547">
    <property type="entry name" value="TDP2-like"/>
</dbReference>
<dbReference type="Gene3D" id="3.60.10.10">
    <property type="entry name" value="Endonuclease/exonuclease/phosphatase"/>
    <property type="match status" value="1"/>
</dbReference>
<protein>
    <submittedName>
        <fullName evidence="10">Endonuclease/exonuclease/phosphatase</fullName>
    </submittedName>
</protein>
<evidence type="ECO:0000259" key="9">
    <source>
        <dbReference type="Pfam" id="PF03372"/>
    </source>
</evidence>
<comment type="cofactor">
    <cofactor evidence="1">
        <name>Mn(2+)</name>
        <dbReference type="ChEBI" id="CHEBI:29035"/>
    </cofactor>
</comment>
<dbReference type="GO" id="GO:0004519">
    <property type="term" value="F:endonuclease activity"/>
    <property type="evidence" value="ECO:0007669"/>
    <property type="project" value="UniProtKB-KW"/>
</dbReference>
<reference evidence="11" key="1">
    <citation type="submission" date="2019-09" db="EMBL/GenBank/DDBJ databases">
        <title>Antimicrobial potential of Antarctic Bacteria.</title>
        <authorList>
            <person name="Benaud N."/>
            <person name="Edwards R.J."/>
            <person name="Ferrari B.C."/>
        </authorList>
    </citation>
    <scope>NUCLEOTIDE SEQUENCE [LARGE SCALE GENOMIC DNA]</scope>
    <source>
        <strain evidence="11">SPB151</strain>
    </source>
</reference>
<keyword evidence="5" id="KW-0227">DNA damage</keyword>
<dbReference type="PANTHER" id="PTHR15822:SF4">
    <property type="entry name" value="TYROSYL-DNA PHOSPHODIESTERASE 2"/>
    <property type="match status" value="1"/>
</dbReference>
<dbReference type="PANTHER" id="PTHR15822">
    <property type="entry name" value="TRAF AND TNF RECEPTOR-ASSOCIATED PROTEIN"/>
    <property type="match status" value="1"/>
</dbReference>
<dbReference type="SUPFAM" id="SSF56219">
    <property type="entry name" value="DNase I-like"/>
    <property type="match status" value="1"/>
</dbReference>
<evidence type="ECO:0000313" key="10">
    <source>
        <dbReference type="EMBL" id="QNE18078.1"/>
    </source>
</evidence>
<evidence type="ECO:0000313" key="11">
    <source>
        <dbReference type="Proteomes" id="UP000515563"/>
    </source>
</evidence>
<evidence type="ECO:0000256" key="4">
    <source>
        <dbReference type="ARBA" id="ARBA00022723"/>
    </source>
</evidence>
<keyword evidence="11" id="KW-1185">Reference proteome</keyword>
<dbReference type="EMBL" id="CP043661">
    <property type="protein sequence ID" value="QNE18078.1"/>
    <property type="molecule type" value="Genomic_DNA"/>
</dbReference>
<reference evidence="10 11" key="2">
    <citation type="journal article" date="2020" name="Microbiol. Resour. Announc.">
        <title>Antarctic desert soil bacteria exhibit high novel natural product potential, evaluated through long-read genome sequencing and comparative genomics.</title>
        <authorList>
            <person name="Benaud N."/>
            <person name="Edwards R.J."/>
            <person name="Amos T.G."/>
            <person name="D'Agostino P.M."/>
            <person name="Gutierrez-Chavez C."/>
            <person name="Montgomery K."/>
            <person name="Nicetic I."/>
            <person name="Ferrari B.C."/>
        </authorList>
    </citation>
    <scope>NUCLEOTIDE SEQUENCE [LARGE SCALE GENOMIC DNA]</scope>
    <source>
        <strain evidence="10 11">SPB151</strain>
    </source>
</reference>
<dbReference type="GO" id="GO:0070260">
    <property type="term" value="F:5'-tyrosyl-DNA phosphodiesterase activity"/>
    <property type="evidence" value="ECO:0007669"/>
    <property type="project" value="TreeGrafter"/>
</dbReference>
<dbReference type="GO" id="GO:0046872">
    <property type="term" value="F:metal ion binding"/>
    <property type="evidence" value="ECO:0007669"/>
    <property type="project" value="UniProtKB-KW"/>
</dbReference>
<evidence type="ECO:0000256" key="8">
    <source>
        <dbReference type="ARBA" id="ARBA00023204"/>
    </source>
</evidence>
<evidence type="ECO:0000256" key="3">
    <source>
        <dbReference type="ARBA" id="ARBA00022722"/>
    </source>
</evidence>
<sequence>MGQLTVASLNTRGMPVFGSRLAERYQAIGQFFEASDVDVVNFQEVLTYYHLRHLRMHLPSFRYAVQQPSAVGPAGGLVTMSRRRIDEKIYQRFPLPAARMTAALPRLSRFKAPLKGILATHLAEPDLWIVNTHLLANFDGDWSAKSRYYELHRQQLAALASILDSVGGRLILSGDFNIARDSSLFEGFAASSQLADAFVDCPPTFHQEYLHPGKSSHCIDFLLFSAETIKSENARLIFTDKVPMAGGPEYASDHLGLTVTLTVS</sequence>
<organism evidence="10 11">
    <name type="scientific">Kribbella qitaiheensis</name>
    <dbReference type="NCBI Taxonomy" id="1544730"/>
    <lineage>
        <taxon>Bacteria</taxon>
        <taxon>Bacillati</taxon>
        <taxon>Actinomycetota</taxon>
        <taxon>Actinomycetes</taxon>
        <taxon>Propionibacteriales</taxon>
        <taxon>Kribbellaceae</taxon>
        <taxon>Kribbella</taxon>
    </lineage>
</organism>
<proteinExistence type="predicted"/>
<keyword evidence="10" id="KW-0269">Exonuclease</keyword>
<keyword evidence="10" id="KW-0255">Endonuclease</keyword>